<evidence type="ECO:0000256" key="4">
    <source>
        <dbReference type="ARBA" id="ARBA00022553"/>
    </source>
</evidence>
<dbReference type="SUPFAM" id="SSF52172">
    <property type="entry name" value="CheY-like"/>
    <property type="match status" value="1"/>
</dbReference>
<dbReference type="InterPro" id="IPR011006">
    <property type="entry name" value="CheY-like_superfamily"/>
</dbReference>
<dbReference type="InterPro" id="IPR005467">
    <property type="entry name" value="His_kinase_dom"/>
</dbReference>
<evidence type="ECO:0000259" key="8">
    <source>
        <dbReference type="PROSITE" id="PS50109"/>
    </source>
</evidence>
<name>A0ABW3QRU2_9PSEU</name>
<dbReference type="InterPro" id="IPR036097">
    <property type="entry name" value="HisK_dim/P_sf"/>
</dbReference>
<dbReference type="Gene3D" id="3.40.50.2300">
    <property type="match status" value="1"/>
</dbReference>
<dbReference type="PANTHER" id="PTHR43547:SF2">
    <property type="entry name" value="HYBRID SIGNAL TRANSDUCTION HISTIDINE KINASE C"/>
    <property type="match status" value="1"/>
</dbReference>
<sequence>MTREAADVVEWSARRLFPGDDLTSAAHRAHDWAAGPLGPVESWPVELRAAIRTVMPSSVPMLLWWGPRLVQIFNHAYTPVLGAKYPGAIGQPGGECWPEVWEELGPRADQVFAEGVSTYSENQLLFLHRHGHLEETYWTFSYSPVHAEDGTVAGVFVATTDVTPRVLGERRLETLRQLGTLSIAEADTAADACRAAVKLLSASAADLPRVEAYLRGGDGEPVLVAAAGEGPDVPADVVRRVAAGGESEMIGGGTLVLPLAAGVRGTHGALVVGLSPFRSFDQSYASFVDLVTAGVATAVDDTVAYGAERARATALAELDAAKTRFFQNISHEFRTPLTLLLAPLGTLLEHHADALPAGQREAVSAAHRAALRLRRLVDTLLDVARAGADHLRPRLEPTDIAALTADCAAMFRATAESLGLDLEVDVEGGTVWLDQEMWARIVLNLLSNALKFTTEGSVRVTVRTTGDSCVLTVADTGVGIPDAEQQRVFERFHQVDGVTGRSREGVGIGLSLVSDLAAALGGGVTVRSALGEGSTFTVTVPLATSEEAARHTTLDDLGATFLGEARQWAPAAVVEPPAAGAGERHILLVEDNADMRDYLVRLLTAQRWRVAAVGDAETALKHARTSRPDLVLSDVMLPGRDGVALLGDLRADPVLVRVPVVLLTARAGTESAVEGLRNGADDYVVKPFHPTELIARIRVHLELSSFREALLAEGEREASTLREALASRSTTSQAVGILMAVQRCDADTAFKKITELSQRRNVKAREIAAEIVARFLDDLD</sequence>
<dbReference type="CDD" id="cd16922">
    <property type="entry name" value="HATPase_EvgS-ArcB-TorS-like"/>
    <property type="match status" value="1"/>
</dbReference>
<dbReference type="Gene3D" id="3.30.565.10">
    <property type="entry name" value="Histidine kinase-like ATPase, C-terminal domain"/>
    <property type="match status" value="1"/>
</dbReference>
<dbReference type="Pfam" id="PF00512">
    <property type="entry name" value="HisKA"/>
    <property type="match status" value="1"/>
</dbReference>
<keyword evidence="5" id="KW-0808">Transferase</keyword>
<dbReference type="InterPro" id="IPR036890">
    <property type="entry name" value="HATPase_C_sf"/>
</dbReference>
<dbReference type="PANTHER" id="PTHR43547">
    <property type="entry name" value="TWO-COMPONENT HISTIDINE KINASE"/>
    <property type="match status" value="1"/>
</dbReference>
<feature type="modified residue" description="4-aspartylphosphate" evidence="7">
    <location>
        <position position="634"/>
    </location>
</feature>
<dbReference type="SUPFAM" id="SSF47384">
    <property type="entry name" value="Homodimeric domain of signal transducing histidine kinase"/>
    <property type="match status" value="1"/>
</dbReference>
<evidence type="ECO:0000313" key="11">
    <source>
        <dbReference type="EMBL" id="MFD1147524.1"/>
    </source>
</evidence>
<dbReference type="Gene3D" id="1.10.287.130">
    <property type="match status" value="1"/>
</dbReference>
<reference evidence="12" key="1">
    <citation type="journal article" date="2019" name="Int. J. Syst. Evol. Microbiol.">
        <title>The Global Catalogue of Microorganisms (GCM) 10K type strain sequencing project: providing services to taxonomists for standard genome sequencing and annotation.</title>
        <authorList>
            <consortium name="The Broad Institute Genomics Platform"/>
            <consortium name="The Broad Institute Genome Sequencing Center for Infectious Disease"/>
            <person name="Wu L."/>
            <person name="Ma J."/>
        </authorList>
    </citation>
    <scope>NUCLEOTIDE SEQUENCE [LARGE SCALE GENOMIC DNA]</scope>
    <source>
        <strain evidence="12">CCUG 60214</strain>
    </source>
</reference>
<evidence type="ECO:0000259" key="10">
    <source>
        <dbReference type="PROSITE" id="PS50921"/>
    </source>
</evidence>
<dbReference type="SMART" id="SM01012">
    <property type="entry name" value="ANTAR"/>
    <property type="match status" value="1"/>
</dbReference>
<feature type="domain" description="ANTAR" evidence="10">
    <location>
        <begin position="711"/>
        <end position="772"/>
    </location>
</feature>
<proteinExistence type="predicted"/>
<dbReference type="SMART" id="SM00448">
    <property type="entry name" value="REC"/>
    <property type="match status" value="1"/>
</dbReference>
<dbReference type="InterPro" id="IPR036388">
    <property type="entry name" value="WH-like_DNA-bd_sf"/>
</dbReference>
<comment type="subcellular location">
    <subcellularLocation>
        <location evidence="2">Cell membrane</location>
    </subcellularLocation>
</comment>
<dbReference type="PROSITE" id="PS50109">
    <property type="entry name" value="HIS_KIN"/>
    <property type="match status" value="1"/>
</dbReference>
<comment type="catalytic activity">
    <reaction evidence="1">
        <text>ATP + protein L-histidine = ADP + protein N-phospho-L-histidine.</text>
        <dbReference type="EC" id="2.7.13.3"/>
    </reaction>
</comment>
<dbReference type="InterPro" id="IPR003661">
    <property type="entry name" value="HisK_dim/P_dom"/>
</dbReference>
<dbReference type="Pfam" id="PF08448">
    <property type="entry name" value="PAS_4"/>
    <property type="match status" value="1"/>
</dbReference>
<feature type="domain" description="Histidine kinase" evidence="8">
    <location>
        <begin position="328"/>
        <end position="544"/>
    </location>
</feature>
<evidence type="ECO:0000256" key="2">
    <source>
        <dbReference type="ARBA" id="ARBA00004236"/>
    </source>
</evidence>
<dbReference type="CDD" id="cd00082">
    <property type="entry name" value="HisKA"/>
    <property type="match status" value="1"/>
</dbReference>
<accession>A0ABW3QRU2</accession>
<evidence type="ECO:0000256" key="3">
    <source>
        <dbReference type="ARBA" id="ARBA00012438"/>
    </source>
</evidence>
<evidence type="ECO:0000256" key="6">
    <source>
        <dbReference type="ARBA" id="ARBA00023012"/>
    </source>
</evidence>
<dbReference type="GO" id="GO:0005524">
    <property type="term" value="F:ATP binding"/>
    <property type="evidence" value="ECO:0007669"/>
    <property type="project" value="UniProtKB-KW"/>
</dbReference>
<dbReference type="Gene3D" id="1.10.10.10">
    <property type="entry name" value="Winged helix-like DNA-binding domain superfamily/Winged helix DNA-binding domain"/>
    <property type="match status" value="1"/>
</dbReference>
<dbReference type="Pfam" id="PF02518">
    <property type="entry name" value="HATPase_c"/>
    <property type="match status" value="1"/>
</dbReference>
<dbReference type="InterPro" id="IPR003594">
    <property type="entry name" value="HATPase_dom"/>
</dbReference>
<keyword evidence="11" id="KW-0067">ATP-binding</keyword>
<dbReference type="InterPro" id="IPR001789">
    <property type="entry name" value="Sig_transdc_resp-reg_receiver"/>
</dbReference>
<evidence type="ECO:0000259" key="9">
    <source>
        <dbReference type="PROSITE" id="PS50110"/>
    </source>
</evidence>
<dbReference type="PROSITE" id="PS50110">
    <property type="entry name" value="RESPONSE_REGULATORY"/>
    <property type="match status" value="1"/>
</dbReference>
<dbReference type="Proteomes" id="UP001597168">
    <property type="component" value="Unassembled WGS sequence"/>
</dbReference>
<dbReference type="PROSITE" id="PS50921">
    <property type="entry name" value="ANTAR"/>
    <property type="match status" value="1"/>
</dbReference>
<gene>
    <name evidence="11" type="ORF">ACFQ3T_10350</name>
</gene>
<dbReference type="SMART" id="SM00388">
    <property type="entry name" value="HisKA"/>
    <property type="match status" value="1"/>
</dbReference>
<dbReference type="SUPFAM" id="SSF55785">
    <property type="entry name" value="PYP-like sensor domain (PAS domain)"/>
    <property type="match status" value="1"/>
</dbReference>
<dbReference type="Pfam" id="PF00072">
    <property type="entry name" value="Response_reg"/>
    <property type="match status" value="1"/>
</dbReference>
<evidence type="ECO:0000313" key="12">
    <source>
        <dbReference type="Proteomes" id="UP001597168"/>
    </source>
</evidence>
<dbReference type="Gene3D" id="3.30.450.20">
    <property type="entry name" value="PAS domain"/>
    <property type="match status" value="1"/>
</dbReference>
<keyword evidence="6" id="KW-0902">Two-component regulatory system</keyword>
<evidence type="ECO:0000256" key="5">
    <source>
        <dbReference type="ARBA" id="ARBA00022777"/>
    </source>
</evidence>
<dbReference type="PRINTS" id="PR00344">
    <property type="entry name" value="BCTRLSENSOR"/>
</dbReference>
<keyword evidence="11" id="KW-0547">Nucleotide-binding</keyword>
<organism evidence="11 12">
    <name type="scientific">Saccharothrix hoggarensis</name>
    <dbReference type="NCBI Taxonomy" id="913853"/>
    <lineage>
        <taxon>Bacteria</taxon>
        <taxon>Bacillati</taxon>
        <taxon>Actinomycetota</taxon>
        <taxon>Actinomycetes</taxon>
        <taxon>Pseudonocardiales</taxon>
        <taxon>Pseudonocardiaceae</taxon>
        <taxon>Saccharothrix</taxon>
    </lineage>
</organism>
<evidence type="ECO:0000256" key="7">
    <source>
        <dbReference type="PROSITE-ProRule" id="PRU00169"/>
    </source>
</evidence>
<dbReference type="InterPro" id="IPR035965">
    <property type="entry name" value="PAS-like_dom_sf"/>
</dbReference>
<feature type="domain" description="Response regulatory" evidence="9">
    <location>
        <begin position="585"/>
        <end position="701"/>
    </location>
</feature>
<dbReference type="InterPro" id="IPR005561">
    <property type="entry name" value="ANTAR"/>
</dbReference>
<keyword evidence="12" id="KW-1185">Reference proteome</keyword>
<dbReference type="SUPFAM" id="SSF55874">
    <property type="entry name" value="ATPase domain of HSP90 chaperone/DNA topoisomerase II/histidine kinase"/>
    <property type="match status" value="1"/>
</dbReference>
<dbReference type="EMBL" id="JBHTLK010000038">
    <property type="protein sequence ID" value="MFD1147524.1"/>
    <property type="molecule type" value="Genomic_DNA"/>
</dbReference>
<dbReference type="InterPro" id="IPR004358">
    <property type="entry name" value="Sig_transdc_His_kin-like_C"/>
</dbReference>
<dbReference type="Pfam" id="PF03861">
    <property type="entry name" value="ANTAR"/>
    <property type="match status" value="1"/>
</dbReference>
<evidence type="ECO:0000256" key="1">
    <source>
        <dbReference type="ARBA" id="ARBA00000085"/>
    </source>
</evidence>
<dbReference type="EC" id="2.7.13.3" evidence="3"/>
<keyword evidence="4 7" id="KW-0597">Phosphoprotein</keyword>
<comment type="caution">
    <text evidence="11">The sequence shown here is derived from an EMBL/GenBank/DDBJ whole genome shotgun (WGS) entry which is preliminary data.</text>
</comment>
<keyword evidence="5" id="KW-0418">Kinase</keyword>
<protein>
    <recommendedName>
        <fullName evidence="3">histidine kinase</fullName>
        <ecNumber evidence="3">2.7.13.3</ecNumber>
    </recommendedName>
</protein>
<dbReference type="InterPro" id="IPR013656">
    <property type="entry name" value="PAS_4"/>
</dbReference>
<dbReference type="SMART" id="SM00387">
    <property type="entry name" value="HATPase_c"/>
    <property type="match status" value="1"/>
</dbReference>